<proteinExistence type="predicted"/>
<organism evidence="2 3">
    <name type="scientific">Dicentrarchus labrax</name>
    <name type="common">European seabass</name>
    <name type="synonym">Morone labrax</name>
    <dbReference type="NCBI Taxonomy" id="13489"/>
    <lineage>
        <taxon>Eukaryota</taxon>
        <taxon>Metazoa</taxon>
        <taxon>Chordata</taxon>
        <taxon>Craniata</taxon>
        <taxon>Vertebrata</taxon>
        <taxon>Euteleostomi</taxon>
        <taxon>Actinopterygii</taxon>
        <taxon>Neopterygii</taxon>
        <taxon>Teleostei</taxon>
        <taxon>Neoteleostei</taxon>
        <taxon>Acanthomorphata</taxon>
        <taxon>Eupercaria</taxon>
        <taxon>Moronidae</taxon>
        <taxon>Dicentrarchus</taxon>
    </lineage>
</organism>
<dbReference type="AlphaFoldDB" id="A0A8P4K8J5"/>
<protein>
    <submittedName>
        <fullName evidence="2">Uncharacterized protein</fullName>
    </submittedName>
</protein>
<accession>A0A8P4K8J5</accession>
<reference evidence="2" key="2">
    <citation type="submission" date="2025-09" db="UniProtKB">
        <authorList>
            <consortium name="Ensembl"/>
        </authorList>
    </citation>
    <scope>IDENTIFICATION</scope>
</reference>
<keyword evidence="3" id="KW-1185">Reference proteome</keyword>
<dbReference type="InterPro" id="IPR051994">
    <property type="entry name" value="WW_domain-binding"/>
</dbReference>
<dbReference type="InterPro" id="IPR021684">
    <property type="entry name" value="WBP1-like"/>
</dbReference>
<feature type="compositionally biased region" description="Basic and acidic residues" evidence="1">
    <location>
        <begin position="867"/>
        <end position="896"/>
    </location>
</feature>
<evidence type="ECO:0000256" key="1">
    <source>
        <dbReference type="SAM" id="MobiDB-lite"/>
    </source>
</evidence>
<feature type="compositionally biased region" description="Low complexity" evidence="1">
    <location>
        <begin position="190"/>
        <end position="199"/>
    </location>
</feature>
<feature type="compositionally biased region" description="Polar residues" evidence="1">
    <location>
        <begin position="487"/>
        <end position="503"/>
    </location>
</feature>
<feature type="compositionally biased region" description="Low complexity" evidence="1">
    <location>
        <begin position="762"/>
        <end position="779"/>
    </location>
</feature>
<feature type="region of interest" description="Disordered" evidence="1">
    <location>
        <begin position="147"/>
        <end position="199"/>
    </location>
</feature>
<evidence type="ECO:0000313" key="2">
    <source>
        <dbReference type="Ensembl" id="ENSDLAP00005063809.1"/>
    </source>
</evidence>
<dbReference type="Proteomes" id="UP000694389">
    <property type="component" value="Unassembled WGS sequence"/>
</dbReference>
<feature type="compositionally biased region" description="Acidic residues" evidence="1">
    <location>
        <begin position="807"/>
        <end position="828"/>
    </location>
</feature>
<feature type="region of interest" description="Disordered" evidence="1">
    <location>
        <begin position="715"/>
        <end position="741"/>
    </location>
</feature>
<evidence type="ECO:0000313" key="3">
    <source>
        <dbReference type="Proteomes" id="UP000694389"/>
    </source>
</evidence>
<feature type="compositionally biased region" description="Acidic residues" evidence="1">
    <location>
        <begin position="852"/>
        <end position="866"/>
    </location>
</feature>
<feature type="compositionally biased region" description="Basic and acidic residues" evidence="1">
    <location>
        <begin position="34"/>
        <end position="65"/>
    </location>
</feature>
<dbReference type="PANTHER" id="PTHR16209:SF5">
    <property type="entry name" value="WW DOMAIN-BINDING PROTEIN 1"/>
    <property type="match status" value="1"/>
</dbReference>
<dbReference type="Ensembl" id="ENSDLAT00005082115.1">
    <property type="protein sequence ID" value="ENSDLAP00005063809.1"/>
    <property type="gene ID" value="ENSDLAG00005033694.1"/>
</dbReference>
<gene>
    <name evidence="2" type="primary">LOC127365044</name>
</gene>
<reference evidence="2" key="1">
    <citation type="submission" date="2025-08" db="UniProtKB">
        <authorList>
            <consortium name="Ensembl"/>
        </authorList>
    </citation>
    <scope>IDENTIFICATION</scope>
</reference>
<feature type="compositionally biased region" description="Polar residues" evidence="1">
    <location>
        <begin position="780"/>
        <end position="792"/>
    </location>
</feature>
<dbReference type="Pfam" id="PF11669">
    <property type="entry name" value="WBP-1"/>
    <property type="match status" value="1"/>
</dbReference>
<sequence>MSDEAEVCRLVQRVLDVALALMAAGLARRVAPRRRAEPERGGPGGTEHRHTDTEHTDNRSTEAGRRPQRRTGGRTDGWSGFWLLWTVLILFSCCCAYRHRRAKLRVQQQQRQREISLLAYHGANSYPSSMLDLSFLASLKLPSYEEVAAQPSTPPPPYSSVFTTPRYPQPPRTTDPHLLTQHGPLLHQPLSDGPSSLSSDNSSSCSCDSCCPSSPCSSSLSAPVTYETDTSHATTPSEAAPLTLDVTMETISAAATYLEVNETRFASERMVATVAIDIGDEDAAGPQEPVATDLSVPNQIISVAVVSRAVSPQTLPSPGSDVVLPVVTTSPIKQQLDLALCTPKITTCSPSTSLSLGVDRTPPSIRKISIEGPADSLEPNPALKITPVSGRSTPTTPATQTLDLIITFDTASVPSPTSVPSPDAGRTLALMTGSSTLQTPDPNSSLVPILAPSNITQPSIVEPSNCTQTSISVPSDLTQAPVPEPSDLTQTPVPEPSDLTQSPVPEPPDLTQSPVPEPSDLAKAPVPEPSDLTQAPVPEPSDLTQASFLVPSDLNLVPNPQSKNTIVPDCALNPILTPKPAHPNLTLATDAAPTSPTLAHCQIPEMSPGSGLALDPTSPGSALPQHPGGISVPISCLDPAAVPADSGPSLVLPQSSESDLFSPLPSNVQAAFSSGPECGSCSSGPVLSFPTPAASSSSSSCPAITIESVSSIALSQSPPAAVSPSSTTSILSPRSLTSPPALSSISLPAPALLLDPLTALHQSNKGGSSSGHGSSLSPSPRATQSPPKQTLFSPCVDVFEPGPPSWEDGEEEQEEEDHDDDEDEDMGADESQYRHRRLTGDSGIEVCRCRVEEEEEEDEEEEEEEEGERKEEGRRGGGGGERDKKGGGTTDLHDSVDCPARGQITTGEGLILCNATSTTTPTSEDSGKVVIVMETV</sequence>
<feature type="region of interest" description="Disordered" evidence="1">
    <location>
        <begin position="30"/>
        <end position="73"/>
    </location>
</feature>
<dbReference type="PANTHER" id="PTHR16209">
    <property type="entry name" value="VESICULAR, OVEREXPRESSED IN CANCER, PROSURVIVAL PROTEIN 1"/>
    <property type="match status" value="1"/>
</dbReference>
<feature type="region of interest" description="Disordered" evidence="1">
    <location>
        <begin position="370"/>
        <end position="397"/>
    </location>
</feature>
<feature type="compositionally biased region" description="Polar residues" evidence="1">
    <location>
        <begin position="457"/>
        <end position="478"/>
    </location>
</feature>
<dbReference type="GeneTree" id="ENSGT00950000183109"/>
<name>A0A8P4K8J5_DICLA</name>
<feature type="region of interest" description="Disordered" evidence="1">
    <location>
        <begin position="457"/>
        <end position="543"/>
    </location>
</feature>
<feature type="region of interest" description="Disordered" evidence="1">
    <location>
        <begin position="762"/>
        <end position="907"/>
    </location>
</feature>